<dbReference type="Proteomes" id="UP000199727">
    <property type="component" value="Unassembled WGS sequence"/>
</dbReference>
<dbReference type="PANTHER" id="PTHR13464">
    <property type="entry name" value="TRANSCRIPTIONAL REGULATOR PROTEIN HCNGP"/>
    <property type="match status" value="1"/>
</dbReference>
<name>A0A854QE73_CRYNE</name>
<dbReference type="Pfam" id="PF07818">
    <property type="entry name" value="HCNGP"/>
    <property type="match status" value="1"/>
</dbReference>
<evidence type="ECO:0000256" key="1">
    <source>
        <dbReference type="SAM" id="MobiDB-lite"/>
    </source>
</evidence>
<dbReference type="GO" id="GO:0006355">
    <property type="term" value="P:regulation of DNA-templated transcription"/>
    <property type="evidence" value="ECO:0007669"/>
    <property type="project" value="InterPro"/>
</dbReference>
<feature type="region of interest" description="Disordered" evidence="1">
    <location>
        <begin position="241"/>
        <end position="306"/>
    </location>
</feature>
<comment type="caution">
    <text evidence="2">The sequence shown here is derived from an EMBL/GenBank/DDBJ whole genome shotgun (WGS) entry which is preliminary data.</text>
</comment>
<accession>A0A854QE73</accession>
<feature type="compositionally biased region" description="Basic and acidic residues" evidence="1">
    <location>
        <begin position="251"/>
        <end position="298"/>
    </location>
</feature>
<evidence type="ECO:0008006" key="4">
    <source>
        <dbReference type="Google" id="ProtNLM"/>
    </source>
</evidence>
<reference evidence="2 3" key="1">
    <citation type="submission" date="2017-06" db="EMBL/GenBank/DDBJ databases">
        <title>Global population genomics of the pathogenic fungus Cryptococcus neoformans var. grubii.</title>
        <authorList>
            <person name="Cuomo C."/>
            <person name="Litvintseva A."/>
            <person name="Chen Y."/>
            <person name="Young S."/>
            <person name="Zeng Q."/>
            <person name="Chapman S."/>
            <person name="Gujja S."/>
            <person name="Saif S."/>
            <person name="Birren B."/>
        </authorList>
    </citation>
    <scope>NUCLEOTIDE SEQUENCE [LARGE SCALE GENOMIC DNA]</scope>
    <source>
        <strain evidence="2 3">Tu259-1</strain>
    </source>
</reference>
<organism evidence="2 3">
    <name type="scientific">Cryptococcus neoformans Tu259-1</name>
    <dbReference type="NCBI Taxonomy" id="1230072"/>
    <lineage>
        <taxon>Eukaryota</taxon>
        <taxon>Fungi</taxon>
        <taxon>Dikarya</taxon>
        <taxon>Basidiomycota</taxon>
        <taxon>Agaricomycotina</taxon>
        <taxon>Tremellomycetes</taxon>
        <taxon>Tremellales</taxon>
        <taxon>Cryptococcaceae</taxon>
        <taxon>Cryptococcus</taxon>
        <taxon>Cryptococcus neoformans species complex</taxon>
    </lineage>
</organism>
<dbReference type="GO" id="GO:0005634">
    <property type="term" value="C:nucleus"/>
    <property type="evidence" value="ECO:0007669"/>
    <property type="project" value="TreeGrafter"/>
</dbReference>
<gene>
    <name evidence="2" type="ORF">C361_05737</name>
</gene>
<dbReference type="AlphaFoldDB" id="A0A854QE73"/>
<evidence type="ECO:0000313" key="2">
    <source>
        <dbReference type="EMBL" id="OXG14435.1"/>
    </source>
</evidence>
<feature type="region of interest" description="Disordered" evidence="1">
    <location>
        <begin position="1"/>
        <end position="85"/>
    </location>
</feature>
<dbReference type="InterPro" id="IPR012479">
    <property type="entry name" value="SAP30BP"/>
</dbReference>
<sequence>MQGIVHYSDDSSPEARAGPSRLRQEGLTASPVVKHGPSTRNRTSSGVVFNEVPSAPSADRRPIKRQRQSPPALPLASARVHPSNHLLPQNLTHTAQSELPESERGAAKGVNNSILDRAREQGMSDDEILRMVITPAEVEGDEDWGIPPEVDPTECDPRLKAKVERFLKLKYTQGEHINTRLLSSSAFANPHIYTKLVEFVSIDERATAFPSTGWITRRELESTIPTYGPAALSAEQKRKEEAVKATQVPGARKEIGFAKARYSDDGRKRDHHHDREGRKGDRHRDWERERYREKGERHKERRKDRR</sequence>
<protein>
    <recommendedName>
        <fullName evidence="4">HCNGP-like protein-domain-containing protein</fullName>
    </recommendedName>
</protein>
<proteinExistence type="predicted"/>
<feature type="compositionally biased region" description="Polar residues" evidence="1">
    <location>
        <begin position="38"/>
        <end position="47"/>
    </location>
</feature>
<dbReference type="PANTHER" id="PTHR13464:SF0">
    <property type="entry name" value="SAP30-BINDING PROTEIN"/>
    <property type="match status" value="1"/>
</dbReference>
<dbReference type="EMBL" id="AMKT01000076">
    <property type="protein sequence ID" value="OXG14435.1"/>
    <property type="molecule type" value="Genomic_DNA"/>
</dbReference>
<dbReference type="OrthoDB" id="1714508at2759"/>
<evidence type="ECO:0000313" key="3">
    <source>
        <dbReference type="Proteomes" id="UP000199727"/>
    </source>
</evidence>